<evidence type="ECO:0000313" key="3">
    <source>
        <dbReference type="Proteomes" id="UP000816034"/>
    </source>
</evidence>
<reference evidence="2 3" key="1">
    <citation type="journal article" date="2018" name="BMC Genomics">
        <title>The genome of Naegleria lovaniensis, the basis for a comparative approach to unravel pathogenicity factors of the human pathogenic amoeba N. fowleri.</title>
        <authorList>
            <person name="Liechti N."/>
            <person name="Schurch N."/>
            <person name="Bruggmann R."/>
            <person name="Wittwer M."/>
        </authorList>
    </citation>
    <scope>NUCLEOTIDE SEQUENCE [LARGE SCALE GENOMIC DNA]</scope>
    <source>
        <strain evidence="2 3">ATCC 30569</strain>
    </source>
</reference>
<dbReference type="GeneID" id="68095997"/>
<organism evidence="2 3">
    <name type="scientific">Naegleria lovaniensis</name>
    <name type="common">Amoeba</name>
    <dbReference type="NCBI Taxonomy" id="51637"/>
    <lineage>
        <taxon>Eukaryota</taxon>
        <taxon>Discoba</taxon>
        <taxon>Heterolobosea</taxon>
        <taxon>Tetramitia</taxon>
        <taxon>Eutetramitia</taxon>
        <taxon>Vahlkampfiidae</taxon>
        <taxon>Naegleria</taxon>
    </lineage>
</organism>
<feature type="transmembrane region" description="Helical" evidence="1">
    <location>
        <begin position="69"/>
        <end position="93"/>
    </location>
</feature>
<protein>
    <submittedName>
        <fullName evidence="2">Uncharacterized protein</fullName>
    </submittedName>
</protein>
<evidence type="ECO:0000256" key="1">
    <source>
        <dbReference type="SAM" id="Phobius"/>
    </source>
</evidence>
<gene>
    <name evidence="2" type="ORF">C9374_003542</name>
</gene>
<feature type="transmembrane region" description="Helical" evidence="1">
    <location>
        <begin position="295"/>
        <end position="318"/>
    </location>
</feature>
<dbReference type="EMBL" id="PYSW02000018">
    <property type="protein sequence ID" value="KAG2385727.1"/>
    <property type="molecule type" value="Genomic_DNA"/>
</dbReference>
<accession>A0AA88GRJ6</accession>
<feature type="transmembrane region" description="Helical" evidence="1">
    <location>
        <begin position="357"/>
        <end position="377"/>
    </location>
</feature>
<feature type="transmembrane region" description="Helical" evidence="1">
    <location>
        <begin position="187"/>
        <end position="218"/>
    </location>
</feature>
<evidence type="ECO:0000313" key="2">
    <source>
        <dbReference type="EMBL" id="KAG2385727.1"/>
    </source>
</evidence>
<keyword evidence="1" id="KW-0472">Membrane</keyword>
<sequence>MKQTLWNLFNQQQSHPAVVSYAHSLLPSLFSAVNDDDGTIDIEKLNPYSVLQTSNMTQQQINTGRGVTIALNVLFLFVATSLSILIPIIYYFCVMRRYNKHHHTNNGEQVYSNSEPNLENNAQCGCSKTSWKNFVFSLPFGKRNALAFINENGSFALFQSTWFHIVIFRIGCYLNRKHEEGEKKIRLYNIACWLSTFWILFLRLCCVALGVTTAYYVGSRSVGIGESWLKYTQYLTNNSFNVFVVFMTFVTLTHVIYLCFVIVAALQRKSSLFPYFDNGALPKWLLKIMNIYGDILWILVELNLVTSTVVSLGFWLVLAPTSSNPSNLGTFNNLSVHTFTWIMSMIETFNSDFYLKFWHIFLVGMFCPCYLLFVIGLRENGVHNNFHMELYWIIIKTHWRLSCI</sequence>
<comment type="caution">
    <text evidence="2">The sequence shown here is derived from an EMBL/GenBank/DDBJ whole genome shotgun (WGS) entry which is preliminary data.</text>
</comment>
<keyword evidence="3" id="KW-1185">Reference proteome</keyword>
<dbReference type="RefSeq" id="XP_044549720.1">
    <property type="nucleotide sequence ID" value="XM_044693082.1"/>
</dbReference>
<feature type="transmembrane region" description="Helical" evidence="1">
    <location>
        <begin position="238"/>
        <end position="266"/>
    </location>
</feature>
<dbReference type="Proteomes" id="UP000816034">
    <property type="component" value="Unassembled WGS sequence"/>
</dbReference>
<dbReference type="AlphaFoldDB" id="A0AA88GRJ6"/>
<keyword evidence="1" id="KW-0812">Transmembrane</keyword>
<proteinExistence type="predicted"/>
<name>A0AA88GRJ6_NAELO</name>
<keyword evidence="1" id="KW-1133">Transmembrane helix</keyword>